<evidence type="ECO:0000256" key="6">
    <source>
        <dbReference type="ARBA" id="ARBA00022989"/>
    </source>
</evidence>
<dbReference type="Gene3D" id="1.20.144.10">
    <property type="entry name" value="Phosphatidic acid phosphatase type 2/haloperoxidase"/>
    <property type="match status" value="1"/>
</dbReference>
<dbReference type="SUPFAM" id="SSF48317">
    <property type="entry name" value="Acid phosphatase/Vanadium-dependent haloperoxidase"/>
    <property type="match status" value="1"/>
</dbReference>
<evidence type="ECO:0000256" key="10">
    <source>
        <dbReference type="SAM" id="Phobius"/>
    </source>
</evidence>
<dbReference type="GO" id="GO:0005886">
    <property type="term" value="C:plasma membrane"/>
    <property type="evidence" value="ECO:0007669"/>
    <property type="project" value="UniProtKB-SubCell"/>
</dbReference>
<dbReference type="Proteomes" id="UP001333710">
    <property type="component" value="Chromosome"/>
</dbReference>
<keyword evidence="13" id="KW-1185">Reference proteome</keyword>
<feature type="transmembrane region" description="Helical" evidence="10">
    <location>
        <begin position="155"/>
        <end position="176"/>
    </location>
</feature>
<proteinExistence type="predicted"/>
<dbReference type="KEGG" id="pmaw:MACH26_40760"/>
<comment type="catalytic activity">
    <reaction evidence="9">
        <text>di-trans,octa-cis-undecaprenyl diphosphate + H2O = di-trans,octa-cis-undecaprenyl phosphate + phosphate + H(+)</text>
        <dbReference type="Rhea" id="RHEA:28094"/>
        <dbReference type="ChEBI" id="CHEBI:15377"/>
        <dbReference type="ChEBI" id="CHEBI:15378"/>
        <dbReference type="ChEBI" id="CHEBI:43474"/>
        <dbReference type="ChEBI" id="CHEBI:58405"/>
        <dbReference type="ChEBI" id="CHEBI:60392"/>
        <dbReference type="EC" id="3.6.1.27"/>
    </reaction>
</comment>
<keyword evidence="7 10" id="KW-0472">Membrane</keyword>
<evidence type="ECO:0000256" key="2">
    <source>
        <dbReference type="ARBA" id="ARBA00012374"/>
    </source>
</evidence>
<dbReference type="GO" id="GO:0050380">
    <property type="term" value="F:undecaprenyl-diphosphatase activity"/>
    <property type="evidence" value="ECO:0007669"/>
    <property type="project" value="UniProtKB-EC"/>
</dbReference>
<sequence length="215" mass="24086">MKGKQWFLDINCHISVFFVSLEVNNSPLFLAVIKDRFKSDKFNKPMNLITRVDTQLFQWLFSKSTGRDCTVFRYISKTGDGHIYLLLALVLWMFEPNQGALFLYTGLLAYAMELPLYVMLKNLFKRARPCDFNCNVRAHVQPSDKFSLPSGHTAAGFLMATLLAHFYPSFAVLAYGWASMIALSRIMLGVHYPGDIIAGASLGVAISTISIGILA</sequence>
<keyword evidence="6 10" id="KW-1133">Transmembrane helix</keyword>
<gene>
    <name evidence="12" type="ORF">MACH26_40760</name>
</gene>
<keyword evidence="4 10" id="KW-0812">Transmembrane</keyword>
<evidence type="ECO:0000256" key="7">
    <source>
        <dbReference type="ARBA" id="ARBA00023136"/>
    </source>
</evidence>
<evidence type="ECO:0000259" key="11">
    <source>
        <dbReference type="SMART" id="SM00014"/>
    </source>
</evidence>
<dbReference type="PANTHER" id="PTHR14969">
    <property type="entry name" value="SPHINGOSINE-1-PHOSPHATE PHOSPHOHYDROLASE"/>
    <property type="match status" value="1"/>
</dbReference>
<feature type="transmembrane region" description="Helical" evidence="10">
    <location>
        <begin position="100"/>
        <end position="120"/>
    </location>
</feature>
<evidence type="ECO:0000256" key="1">
    <source>
        <dbReference type="ARBA" id="ARBA00004651"/>
    </source>
</evidence>
<protein>
    <recommendedName>
        <fullName evidence="2">undecaprenyl-diphosphate phosphatase</fullName>
        <ecNumber evidence="2">3.6.1.27</ecNumber>
    </recommendedName>
    <alternativeName>
        <fullName evidence="8">Undecaprenyl pyrophosphate phosphatase</fullName>
    </alternativeName>
</protein>
<keyword evidence="5" id="KW-0378">Hydrolase</keyword>
<dbReference type="InterPro" id="IPR000326">
    <property type="entry name" value="PAP2/HPO"/>
</dbReference>
<accession>A0AA48KWH1</accession>
<organism evidence="12 13">
    <name type="scientific">Planctobacterium marinum</name>
    <dbReference type="NCBI Taxonomy" id="1631968"/>
    <lineage>
        <taxon>Bacteria</taxon>
        <taxon>Pseudomonadati</taxon>
        <taxon>Pseudomonadota</taxon>
        <taxon>Gammaproteobacteria</taxon>
        <taxon>Alteromonadales</taxon>
        <taxon>Alteromonadaceae</taxon>
        <taxon>Planctobacterium</taxon>
    </lineage>
</organism>
<dbReference type="CDD" id="cd01610">
    <property type="entry name" value="PAP2_like"/>
    <property type="match status" value="1"/>
</dbReference>
<evidence type="ECO:0000256" key="8">
    <source>
        <dbReference type="ARBA" id="ARBA00032707"/>
    </source>
</evidence>
<reference evidence="12" key="1">
    <citation type="submission" date="2023-01" db="EMBL/GenBank/DDBJ databases">
        <title>Complete genome sequence of Planctobacterium marinum strain Dej080120_11.</title>
        <authorList>
            <person name="Ueki S."/>
            <person name="Maruyama F."/>
        </authorList>
    </citation>
    <scope>NUCLEOTIDE SEQUENCE</scope>
    <source>
        <strain evidence="12">Dej080120_11</strain>
    </source>
</reference>
<comment type="subcellular location">
    <subcellularLocation>
        <location evidence="1">Cell membrane</location>
        <topology evidence="1">Multi-pass membrane protein</topology>
    </subcellularLocation>
</comment>
<evidence type="ECO:0000256" key="3">
    <source>
        <dbReference type="ARBA" id="ARBA00022475"/>
    </source>
</evidence>
<evidence type="ECO:0000256" key="5">
    <source>
        <dbReference type="ARBA" id="ARBA00022801"/>
    </source>
</evidence>
<feature type="transmembrane region" description="Helical" evidence="10">
    <location>
        <begin position="74"/>
        <end position="94"/>
    </location>
</feature>
<dbReference type="PANTHER" id="PTHR14969:SF62">
    <property type="entry name" value="DECAPRENYLPHOSPHORYL-5-PHOSPHORIBOSE PHOSPHATASE RV3807C-RELATED"/>
    <property type="match status" value="1"/>
</dbReference>
<evidence type="ECO:0000256" key="4">
    <source>
        <dbReference type="ARBA" id="ARBA00022692"/>
    </source>
</evidence>
<feature type="transmembrane region" description="Helical" evidence="10">
    <location>
        <begin position="196"/>
        <end position="214"/>
    </location>
</feature>
<name>A0AA48KWH1_9ALTE</name>
<evidence type="ECO:0000256" key="9">
    <source>
        <dbReference type="ARBA" id="ARBA00047594"/>
    </source>
</evidence>
<dbReference type="Pfam" id="PF01569">
    <property type="entry name" value="PAP2"/>
    <property type="match status" value="1"/>
</dbReference>
<dbReference type="InterPro" id="IPR036938">
    <property type="entry name" value="PAP2/HPO_sf"/>
</dbReference>
<dbReference type="SMART" id="SM00014">
    <property type="entry name" value="acidPPc"/>
    <property type="match status" value="1"/>
</dbReference>
<feature type="domain" description="Phosphatidic acid phosphatase type 2/haloperoxidase" evidence="11">
    <location>
        <begin position="102"/>
        <end position="211"/>
    </location>
</feature>
<dbReference type="EC" id="3.6.1.27" evidence="2"/>
<evidence type="ECO:0000313" key="13">
    <source>
        <dbReference type="Proteomes" id="UP001333710"/>
    </source>
</evidence>
<dbReference type="EMBL" id="AP027272">
    <property type="protein sequence ID" value="BDX08555.1"/>
    <property type="molecule type" value="Genomic_DNA"/>
</dbReference>
<keyword evidence="3" id="KW-1003">Cell membrane</keyword>
<evidence type="ECO:0000313" key="12">
    <source>
        <dbReference type="EMBL" id="BDX08555.1"/>
    </source>
</evidence>
<dbReference type="AlphaFoldDB" id="A0AA48KWH1"/>